<evidence type="ECO:0000313" key="1">
    <source>
        <dbReference type="EMBL" id="POS71257.1"/>
    </source>
</evidence>
<dbReference type="EMBL" id="MAVT02001327">
    <property type="protein sequence ID" value="POS71257.1"/>
    <property type="molecule type" value="Genomic_DNA"/>
</dbReference>
<dbReference type="AlphaFoldDB" id="A0A2P5HLY9"/>
<proteinExistence type="predicted"/>
<dbReference type="InParanoid" id="A0A2P5HLY9"/>
<comment type="caution">
    <text evidence="1">The sequence shown here is derived from an EMBL/GenBank/DDBJ whole genome shotgun (WGS) entry which is preliminary data.</text>
</comment>
<name>A0A2P5HLY9_DIAHE</name>
<gene>
    <name evidence="1" type="ORF">DHEL01_v210347</name>
</gene>
<keyword evidence="2" id="KW-1185">Reference proteome</keyword>
<dbReference type="PANTHER" id="PTHR38790">
    <property type="entry name" value="2EXR DOMAIN-CONTAINING PROTEIN-RELATED"/>
    <property type="match status" value="1"/>
</dbReference>
<reference evidence="1" key="1">
    <citation type="submission" date="2017-09" db="EMBL/GenBank/DDBJ databases">
        <title>Polyketide synthases of a Diaporthe helianthi virulent isolate.</title>
        <authorList>
            <person name="Baroncelli R."/>
        </authorList>
    </citation>
    <scope>NUCLEOTIDE SEQUENCE [LARGE SCALE GENOMIC DNA]</scope>
    <source>
        <strain evidence="1">7/96</strain>
    </source>
</reference>
<accession>A0A2P5HLY9</accession>
<keyword evidence="1" id="KW-0689">Ribosomal protein</keyword>
<dbReference type="GO" id="GO:0005840">
    <property type="term" value="C:ribosome"/>
    <property type="evidence" value="ECO:0007669"/>
    <property type="project" value="UniProtKB-KW"/>
</dbReference>
<evidence type="ECO:0000313" key="2">
    <source>
        <dbReference type="Proteomes" id="UP000094444"/>
    </source>
</evidence>
<sequence>MASSFNILALPGELRNMIYRLALTTDPPKLEREHKYNCIACTWNPRRTQNRMLDKDGQRFEGCRCWARSGLSLLLVNRQVHDEGASIFWAENHFTFESPAAFTLLVGEKLQLWHRRALRSITVLDTLRERDSAPCDGLWPVLYQCRDLRTLELPWTLELLRRPPTPVNPDPEVAAWAELKRFLPDLETFSRTMWTCWAGGNPMRTIRSLDMRVLEPEQLKVAGHITLDEYGRLFQMCVLTLLKDRVAWRKRQDINNTGRPHECIVSQREQTWTEKYTMQELFQPLSPGAIIRNKVRKRRDEWMNLFRRRLLEKGGIGSEG</sequence>
<protein>
    <submittedName>
        <fullName evidence="1">Ribosomal protein L32</fullName>
    </submittedName>
</protein>
<dbReference type="Proteomes" id="UP000094444">
    <property type="component" value="Unassembled WGS sequence"/>
</dbReference>
<dbReference type="OrthoDB" id="5243022at2759"/>
<organism evidence="1 2">
    <name type="scientific">Diaporthe helianthi</name>
    <dbReference type="NCBI Taxonomy" id="158607"/>
    <lineage>
        <taxon>Eukaryota</taxon>
        <taxon>Fungi</taxon>
        <taxon>Dikarya</taxon>
        <taxon>Ascomycota</taxon>
        <taxon>Pezizomycotina</taxon>
        <taxon>Sordariomycetes</taxon>
        <taxon>Sordariomycetidae</taxon>
        <taxon>Diaporthales</taxon>
        <taxon>Diaporthaceae</taxon>
        <taxon>Diaporthe</taxon>
    </lineage>
</organism>
<keyword evidence="1" id="KW-0687">Ribonucleoprotein</keyword>